<proteinExistence type="predicted"/>
<evidence type="ECO:0000313" key="2">
    <source>
        <dbReference type="EMBL" id="MBE1582270.1"/>
    </source>
</evidence>
<dbReference type="InterPro" id="IPR036736">
    <property type="entry name" value="ACP-like_sf"/>
</dbReference>
<evidence type="ECO:0000259" key="1">
    <source>
        <dbReference type="PROSITE" id="PS50075"/>
    </source>
</evidence>
<protein>
    <submittedName>
        <fullName evidence="2">Acyl carrier protein</fullName>
    </submittedName>
</protein>
<comment type="caution">
    <text evidence="2">The sequence shown here is derived from an EMBL/GenBank/DDBJ whole genome shotgun (WGS) entry which is preliminary data.</text>
</comment>
<organism evidence="2 3">
    <name type="scientific">Nonomuraea angiospora</name>
    <dbReference type="NCBI Taxonomy" id="46172"/>
    <lineage>
        <taxon>Bacteria</taxon>
        <taxon>Bacillati</taxon>
        <taxon>Actinomycetota</taxon>
        <taxon>Actinomycetes</taxon>
        <taxon>Streptosporangiales</taxon>
        <taxon>Streptosporangiaceae</taxon>
        <taxon>Nonomuraea</taxon>
    </lineage>
</organism>
<dbReference type="SUPFAM" id="SSF47336">
    <property type="entry name" value="ACP-like"/>
    <property type="match status" value="1"/>
</dbReference>
<accession>A0ABR9LPB1</accession>
<dbReference type="InterPro" id="IPR009081">
    <property type="entry name" value="PP-bd_ACP"/>
</dbReference>
<dbReference type="EMBL" id="JADBEK010000001">
    <property type="protein sequence ID" value="MBE1582270.1"/>
    <property type="molecule type" value="Genomic_DNA"/>
</dbReference>
<dbReference type="Pfam" id="PF00550">
    <property type="entry name" value="PP-binding"/>
    <property type="match status" value="1"/>
</dbReference>
<evidence type="ECO:0000313" key="3">
    <source>
        <dbReference type="Proteomes" id="UP000633509"/>
    </source>
</evidence>
<dbReference type="PROSITE" id="PS50075">
    <property type="entry name" value="CARRIER"/>
    <property type="match status" value="1"/>
</dbReference>
<keyword evidence="3" id="KW-1185">Reference proteome</keyword>
<name>A0ABR9LPB1_9ACTN</name>
<dbReference type="Proteomes" id="UP000633509">
    <property type="component" value="Unassembled WGS sequence"/>
</dbReference>
<reference evidence="2 3" key="1">
    <citation type="submission" date="2020-10" db="EMBL/GenBank/DDBJ databases">
        <title>Sequencing the genomes of 1000 actinobacteria strains.</title>
        <authorList>
            <person name="Klenk H.-P."/>
        </authorList>
    </citation>
    <scope>NUCLEOTIDE SEQUENCE [LARGE SCALE GENOMIC DNA]</scope>
    <source>
        <strain evidence="2 3">DSM 43173</strain>
    </source>
</reference>
<feature type="domain" description="Carrier" evidence="1">
    <location>
        <begin position="2"/>
        <end position="79"/>
    </location>
</feature>
<gene>
    <name evidence="2" type="ORF">H4W80_000528</name>
</gene>
<dbReference type="RefSeq" id="WP_192783574.1">
    <property type="nucleotide sequence ID" value="NZ_JADBEK010000001.1"/>
</dbReference>
<sequence>MREASASVRIELESLLGHEIASPSPDVRLFEDLALDSTSLLELLMNLEDNVGIEVDPDEISAEVFATIGSLTDYVDKCLARKTA</sequence>
<dbReference type="Gene3D" id="1.10.1200.10">
    <property type="entry name" value="ACP-like"/>
    <property type="match status" value="1"/>
</dbReference>